<dbReference type="GO" id="GO:0000122">
    <property type="term" value="P:negative regulation of transcription by RNA polymerase II"/>
    <property type="evidence" value="ECO:0007669"/>
    <property type="project" value="TreeGrafter"/>
</dbReference>
<keyword evidence="5" id="KW-0539">Nucleus</keyword>
<evidence type="ECO:0000256" key="2">
    <source>
        <dbReference type="ARBA" id="ARBA00022723"/>
    </source>
</evidence>
<dbReference type="AlphaFoldDB" id="A0A2H9TIN0"/>
<keyword evidence="3 6" id="KW-0863">Zinc-finger</keyword>
<evidence type="ECO:0000256" key="6">
    <source>
        <dbReference type="PROSITE-ProRule" id="PRU00094"/>
    </source>
</evidence>
<dbReference type="GO" id="GO:0000981">
    <property type="term" value="F:DNA-binding transcription factor activity, RNA polymerase II-specific"/>
    <property type="evidence" value="ECO:0007669"/>
    <property type="project" value="TreeGrafter"/>
</dbReference>
<name>A0A2H9TIN0_9FUNG</name>
<keyword evidence="4" id="KW-0862">Zinc</keyword>
<reference evidence="8 9" key="1">
    <citation type="submission" date="2016-10" db="EMBL/GenBank/DDBJ databases">
        <title>The genome of Paramicrosporidium saccamoebae is the missing link in understanding Cryptomycota and Microsporidia evolution.</title>
        <authorList>
            <person name="Quandt C.A."/>
            <person name="Beaudet D."/>
            <person name="Corsaro D."/>
            <person name="Michel R."/>
            <person name="Corradi N."/>
            <person name="James T."/>
        </authorList>
    </citation>
    <scope>NUCLEOTIDE SEQUENCE [LARGE SCALE GENOMIC DNA]</scope>
    <source>
        <strain evidence="8 9">KSL3</strain>
    </source>
</reference>
<dbReference type="PROSITE" id="PS50114">
    <property type="entry name" value="GATA_ZN_FINGER_2"/>
    <property type="match status" value="1"/>
</dbReference>
<gene>
    <name evidence="8" type="ORF">PSACC_02607</name>
</gene>
<evidence type="ECO:0000313" key="8">
    <source>
        <dbReference type="EMBL" id="PJF17601.1"/>
    </source>
</evidence>
<dbReference type="SMART" id="SM00401">
    <property type="entry name" value="ZnF_GATA"/>
    <property type="match status" value="1"/>
</dbReference>
<dbReference type="EMBL" id="MTSL01000169">
    <property type="protein sequence ID" value="PJF17601.1"/>
    <property type="molecule type" value="Genomic_DNA"/>
</dbReference>
<dbReference type="GO" id="GO:0045165">
    <property type="term" value="P:cell fate commitment"/>
    <property type="evidence" value="ECO:0007669"/>
    <property type="project" value="TreeGrafter"/>
</dbReference>
<dbReference type="InterPro" id="IPR013088">
    <property type="entry name" value="Znf_NHR/GATA"/>
</dbReference>
<dbReference type="Gene3D" id="3.30.50.10">
    <property type="entry name" value="Erythroid Transcription Factor GATA-1, subunit A"/>
    <property type="match status" value="1"/>
</dbReference>
<evidence type="ECO:0000256" key="4">
    <source>
        <dbReference type="ARBA" id="ARBA00022833"/>
    </source>
</evidence>
<dbReference type="Proteomes" id="UP000240830">
    <property type="component" value="Unassembled WGS sequence"/>
</dbReference>
<proteinExistence type="predicted"/>
<keyword evidence="2" id="KW-0479">Metal-binding</keyword>
<comment type="caution">
    <text evidence="8">The sequence shown here is derived from an EMBL/GenBank/DDBJ whole genome shotgun (WGS) entry which is preliminary data.</text>
</comment>
<dbReference type="OrthoDB" id="515401at2759"/>
<evidence type="ECO:0000256" key="5">
    <source>
        <dbReference type="ARBA" id="ARBA00023242"/>
    </source>
</evidence>
<dbReference type="GO" id="GO:0000978">
    <property type="term" value="F:RNA polymerase II cis-regulatory region sequence-specific DNA binding"/>
    <property type="evidence" value="ECO:0007669"/>
    <property type="project" value="TreeGrafter"/>
</dbReference>
<comment type="subcellular location">
    <subcellularLocation>
        <location evidence="1">Nucleus</location>
    </subcellularLocation>
</comment>
<organism evidence="8 9">
    <name type="scientific">Paramicrosporidium saccamoebae</name>
    <dbReference type="NCBI Taxonomy" id="1246581"/>
    <lineage>
        <taxon>Eukaryota</taxon>
        <taxon>Fungi</taxon>
        <taxon>Fungi incertae sedis</taxon>
        <taxon>Cryptomycota</taxon>
        <taxon>Cryptomycota incertae sedis</taxon>
        <taxon>Paramicrosporidium</taxon>
    </lineage>
</organism>
<dbReference type="GO" id="GO:0045944">
    <property type="term" value="P:positive regulation of transcription by RNA polymerase II"/>
    <property type="evidence" value="ECO:0007669"/>
    <property type="project" value="TreeGrafter"/>
</dbReference>
<dbReference type="PANTHER" id="PTHR10071:SF281">
    <property type="entry name" value="BOX A-BINDING FACTOR-RELATED"/>
    <property type="match status" value="1"/>
</dbReference>
<dbReference type="CDD" id="cd00202">
    <property type="entry name" value="ZnF_GATA"/>
    <property type="match status" value="1"/>
</dbReference>
<dbReference type="InterPro" id="IPR000679">
    <property type="entry name" value="Znf_GATA"/>
</dbReference>
<evidence type="ECO:0000256" key="3">
    <source>
        <dbReference type="ARBA" id="ARBA00022771"/>
    </source>
</evidence>
<dbReference type="GO" id="GO:0005634">
    <property type="term" value="C:nucleus"/>
    <property type="evidence" value="ECO:0007669"/>
    <property type="project" value="UniProtKB-SubCell"/>
</dbReference>
<dbReference type="Pfam" id="PF00320">
    <property type="entry name" value="GATA"/>
    <property type="match status" value="1"/>
</dbReference>
<accession>A0A2H9TIN0</accession>
<evidence type="ECO:0000259" key="7">
    <source>
        <dbReference type="PROSITE" id="PS50114"/>
    </source>
</evidence>
<sequence length="524" mass="60211">MDAPQESGPSLASFETVVTLVTERSLTPYTIFMTRECWAYIRYASLNIDCRLYVEEHELCSIGFFKSAEKMQTASSCGPDNRNDQITDSNYIMCKIKPSFKDLNIKGGTIIPICCGENMLRLLETALQTGHPRIVIISPVATKCLKLRNLYFGYQREFEVFKAPRVQIPFEDHISNGRLLVFESINEELVSLASSMSDSCIFVAPLWLNEVSQLMASLRVTTCESQFFVLERKPRRNQSSVMHIDSGVASRQILSSLISINSVSNAHYPQSTIGLRTQEVLNGKAYSADAFLKVLTKEFPENRLSIEVNRLDTKFFFHENMLERVEILDPDSCSQLLHRFMIELRPGMANDQWTDVDAQEDKDIPSNNLTHPSYELEIQKDWLLPRIDLPFTEPDIYEQVLARTWSSYMMMLSEEFRKNIPVNNVNCYEEKNTINLSEIFPRESSTAIETDQALKTAKKEDAKQNVCEHCGTDKTSLWRRRGDRIVCNACALYEKLHGVPRPAHLLNQAIRRRNRTDSLRRKRQ</sequence>
<dbReference type="InterPro" id="IPR039355">
    <property type="entry name" value="Transcription_factor_GATA"/>
</dbReference>
<keyword evidence="9" id="KW-1185">Reference proteome</keyword>
<protein>
    <recommendedName>
        <fullName evidence="7">GATA-type domain-containing protein</fullName>
    </recommendedName>
</protein>
<evidence type="ECO:0000256" key="1">
    <source>
        <dbReference type="ARBA" id="ARBA00004123"/>
    </source>
</evidence>
<dbReference type="STRING" id="1246581.A0A2H9TIN0"/>
<dbReference type="GO" id="GO:0008270">
    <property type="term" value="F:zinc ion binding"/>
    <property type="evidence" value="ECO:0007669"/>
    <property type="project" value="UniProtKB-KW"/>
</dbReference>
<evidence type="ECO:0000313" key="9">
    <source>
        <dbReference type="Proteomes" id="UP000240830"/>
    </source>
</evidence>
<feature type="domain" description="GATA-type" evidence="7">
    <location>
        <begin position="467"/>
        <end position="513"/>
    </location>
</feature>
<dbReference type="PANTHER" id="PTHR10071">
    <property type="entry name" value="TRANSCRIPTION FACTOR GATA FAMILY MEMBER"/>
    <property type="match status" value="1"/>
</dbReference>
<dbReference type="SUPFAM" id="SSF57716">
    <property type="entry name" value="Glucocorticoid receptor-like (DNA-binding domain)"/>
    <property type="match status" value="1"/>
</dbReference>